<dbReference type="PROSITE" id="PS51387">
    <property type="entry name" value="FAD_PCMH"/>
    <property type="match status" value="1"/>
</dbReference>
<evidence type="ECO:0000313" key="6">
    <source>
        <dbReference type="Proteomes" id="UP000799536"/>
    </source>
</evidence>
<dbReference type="OrthoDB" id="9983560at2759"/>
<evidence type="ECO:0000256" key="3">
    <source>
        <dbReference type="SAM" id="SignalP"/>
    </source>
</evidence>
<proteinExistence type="inferred from homology"/>
<feature type="signal peptide" evidence="3">
    <location>
        <begin position="1"/>
        <end position="29"/>
    </location>
</feature>
<feature type="chain" id="PRO_5040399088" evidence="3">
    <location>
        <begin position="30"/>
        <end position="558"/>
    </location>
</feature>
<evidence type="ECO:0000313" key="5">
    <source>
        <dbReference type="EMBL" id="KAF2199995.1"/>
    </source>
</evidence>
<accession>A0A9P4JIZ7</accession>
<gene>
    <name evidence="5" type="ORF">GQ43DRAFT_449867</name>
</gene>
<reference evidence="5" key="1">
    <citation type="journal article" date="2020" name="Stud. Mycol.">
        <title>101 Dothideomycetes genomes: a test case for predicting lifestyles and emergence of pathogens.</title>
        <authorList>
            <person name="Haridas S."/>
            <person name="Albert R."/>
            <person name="Binder M."/>
            <person name="Bloem J."/>
            <person name="Labutti K."/>
            <person name="Salamov A."/>
            <person name="Andreopoulos B."/>
            <person name="Baker S."/>
            <person name="Barry K."/>
            <person name="Bills G."/>
            <person name="Bluhm B."/>
            <person name="Cannon C."/>
            <person name="Castanera R."/>
            <person name="Culley D."/>
            <person name="Daum C."/>
            <person name="Ezra D."/>
            <person name="Gonzalez J."/>
            <person name="Henrissat B."/>
            <person name="Kuo A."/>
            <person name="Liang C."/>
            <person name="Lipzen A."/>
            <person name="Lutzoni F."/>
            <person name="Magnuson J."/>
            <person name="Mondo S."/>
            <person name="Nolan M."/>
            <person name="Ohm R."/>
            <person name="Pangilinan J."/>
            <person name="Park H.-J."/>
            <person name="Ramirez L."/>
            <person name="Alfaro M."/>
            <person name="Sun H."/>
            <person name="Tritt A."/>
            <person name="Yoshinaga Y."/>
            <person name="Zwiers L.-H."/>
            <person name="Turgeon B."/>
            <person name="Goodwin S."/>
            <person name="Spatafora J."/>
            <person name="Crous P."/>
            <person name="Grigoriev I."/>
        </authorList>
    </citation>
    <scope>NUCLEOTIDE SEQUENCE</scope>
    <source>
        <strain evidence="5">ATCC 74209</strain>
    </source>
</reference>
<dbReference type="GO" id="GO:0071949">
    <property type="term" value="F:FAD binding"/>
    <property type="evidence" value="ECO:0007669"/>
    <property type="project" value="InterPro"/>
</dbReference>
<evidence type="ECO:0000256" key="2">
    <source>
        <dbReference type="ARBA" id="ARBA00023002"/>
    </source>
</evidence>
<dbReference type="PANTHER" id="PTHR13878">
    <property type="entry name" value="GULONOLACTONE OXIDASE"/>
    <property type="match status" value="1"/>
</dbReference>
<feature type="domain" description="FAD-binding PCMH-type" evidence="4">
    <location>
        <begin position="114"/>
        <end position="293"/>
    </location>
</feature>
<dbReference type="Proteomes" id="UP000799536">
    <property type="component" value="Unassembled WGS sequence"/>
</dbReference>
<name>A0A9P4JIZ7_9PLEO</name>
<dbReference type="Gene3D" id="3.30.465.10">
    <property type="match status" value="1"/>
</dbReference>
<evidence type="ECO:0000256" key="1">
    <source>
        <dbReference type="ARBA" id="ARBA00005466"/>
    </source>
</evidence>
<comment type="similarity">
    <text evidence="1">Belongs to the oxygen-dependent FAD-linked oxidoreductase family.</text>
</comment>
<dbReference type="SUPFAM" id="SSF56176">
    <property type="entry name" value="FAD-binding/transporter-associated domain-like"/>
    <property type="match status" value="1"/>
</dbReference>
<evidence type="ECO:0000259" key="4">
    <source>
        <dbReference type="PROSITE" id="PS51387"/>
    </source>
</evidence>
<dbReference type="InterPro" id="IPR016169">
    <property type="entry name" value="FAD-bd_PCMH_sub2"/>
</dbReference>
<keyword evidence="3" id="KW-0732">Signal</keyword>
<dbReference type="InterPro" id="IPR050432">
    <property type="entry name" value="FAD-linked_Oxidoreductases_BP"/>
</dbReference>
<dbReference type="InterPro" id="IPR016166">
    <property type="entry name" value="FAD-bd_PCMH"/>
</dbReference>
<sequence>MYPILLPAILPRLLIFFLSNASPPPQCRCFPGDPCWPSAPEWDAFNKTLNGKLIATIPVGSVCHGTTYNTQKCAQLRANWKLPETHYTTSSSVMAPFFANQSCDPFTEPSTQCVIGTYVQYTVNATEIRDYQKTIAFAKRKNLRLVIRNTGHDYLGKSTGAGALAIWTHNIKSAVVLQYKSSVYNGPGMRFGAGVLSSEAAVAGHAKGLITVGGNCPTMGIAGGYTQGGGIGGLISQYGLGAEQVLEWQTVTASGQLVTATPTKNADLYWTLNGGGGGTYAAVWSVTVKAYVDQPTSGANLTFSNQGVSQETFYGAIKTFIETHTALSDAGGVSIWTVTNTSFVLAPATGPSISKDKLDEILRPTLAELQRHNMSYSYFSSQFPTYFDCYQSMNPPSETGYFQIGGRLIPKALVLAQPDELTTAIRNITAYGAGVSGLSFNLSRNSPLLPSSVNAAWREAAISVTVGTGNLAMLNRLLIPNLERLTPDGGAAYLNEANFNEARWQQVFNGESYNKSLSIKRKYDPEGLFYGRTAVGSEAWKERDDGRLCRVLSFSIHT</sequence>
<dbReference type="EMBL" id="ML994045">
    <property type="protein sequence ID" value="KAF2199995.1"/>
    <property type="molecule type" value="Genomic_DNA"/>
</dbReference>
<protein>
    <submittedName>
        <fullName evidence="5">FAD-binding domain-containing protein</fullName>
    </submittedName>
</protein>
<dbReference type="InterPro" id="IPR006094">
    <property type="entry name" value="Oxid_FAD_bind_N"/>
</dbReference>
<dbReference type="InterPro" id="IPR012951">
    <property type="entry name" value="BBE"/>
</dbReference>
<dbReference type="Pfam" id="PF01565">
    <property type="entry name" value="FAD_binding_4"/>
    <property type="match status" value="1"/>
</dbReference>
<keyword evidence="6" id="KW-1185">Reference proteome</keyword>
<dbReference type="PANTHER" id="PTHR13878:SF91">
    <property type="entry name" value="FAD BINDING DOMAIN PROTEIN (AFU_ORTHOLOGUE AFUA_6G12070)-RELATED"/>
    <property type="match status" value="1"/>
</dbReference>
<dbReference type="InterPro" id="IPR036318">
    <property type="entry name" value="FAD-bd_PCMH-like_sf"/>
</dbReference>
<dbReference type="GO" id="GO:0016491">
    <property type="term" value="F:oxidoreductase activity"/>
    <property type="evidence" value="ECO:0007669"/>
    <property type="project" value="UniProtKB-KW"/>
</dbReference>
<dbReference type="AlphaFoldDB" id="A0A9P4JIZ7"/>
<organism evidence="5 6">
    <name type="scientific">Delitschia confertaspora ATCC 74209</name>
    <dbReference type="NCBI Taxonomy" id="1513339"/>
    <lineage>
        <taxon>Eukaryota</taxon>
        <taxon>Fungi</taxon>
        <taxon>Dikarya</taxon>
        <taxon>Ascomycota</taxon>
        <taxon>Pezizomycotina</taxon>
        <taxon>Dothideomycetes</taxon>
        <taxon>Pleosporomycetidae</taxon>
        <taxon>Pleosporales</taxon>
        <taxon>Delitschiaceae</taxon>
        <taxon>Delitschia</taxon>
    </lineage>
</organism>
<dbReference type="Pfam" id="PF08031">
    <property type="entry name" value="BBE"/>
    <property type="match status" value="1"/>
</dbReference>
<comment type="caution">
    <text evidence="5">The sequence shown here is derived from an EMBL/GenBank/DDBJ whole genome shotgun (WGS) entry which is preliminary data.</text>
</comment>
<keyword evidence="2" id="KW-0560">Oxidoreductase</keyword>